<evidence type="ECO:0000313" key="9">
    <source>
        <dbReference type="Proteomes" id="UP001317085"/>
    </source>
</evidence>
<evidence type="ECO:0000256" key="3">
    <source>
        <dbReference type="ARBA" id="ARBA00022741"/>
    </source>
</evidence>
<accession>A0ABT0ENP8</accession>
<keyword evidence="1" id="KW-0813">Transport</keyword>
<keyword evidence="3" id="KW-0547">Nucleotide-binding</keyword>
<name>A0ABT0ENP8_9PSED</name>
<evidence type="ECO:0000256" key="5">
    <source>
        <dbReference type="ARBA" id="ARBA00022967"/>
    </source>
</evidence>
<proteinExistence type="predicted"/>
<organism evidence="8 9">
    <name type="scientific">Pseudomonas emilianonis</name>
    <dbReference type="NCBI Taxonomy" id="2915812"/>
    <lineage>
        <taxon>Bacteria</taxon>
        <taxon>Pseudomonadati</taxon>
        <taxon>Pseudomonadota</taxon>
        <taxon>Gammaproteobacteria</taxon>
        <taxon>Pseudomonadales</taxon>
        <taxon>Pseudomonadaceae</taxon>
        <taxon>Pseudomonas</taxon>
    </lineage>
</organism>
<dbReference type="RefSeq" id="WP_247406415.1">
    <property type="nucleotide sequence ID" value="NZ_JAKNRV010000329.1"/>
</dbReference>
<dbReference type="GO" id="GO:0005524">
    <property type="term" value="F:ATP binding"/>
    <property type="evidence" value="ECO:0007669"/>
    <property type="project" value="UniProtKB-KW"/>
</dbReference>
<evidence type="ECO:0000256" key="2">
    <source>
        <dbReference type="ARBA" id="ARBA00022475"/>
    </source>
</evidence>
<protein>
    <submittedName>
        <fullName evidence="8">ATP-binding cassette domain-containing protein</fullName>
    </submittedName>
</protein>
<keyword evidence="2" id="KW-1003">Cell membrane</keyword>
<gene>
    <name evidence="8" type="ORF">L9Z73_24055</name>
</gene>
<keyword evidence="6" id="KW-0472">Membrane</keyword>
<evidence type="ECO:0000313" key="8">
    <source>
        <dbReference type="EMBL" id="MCK1787306.1"/>
    </source>
</evidence>
<feature type="domain" description="ABC transporter" evidence="7">
    <location>
        <begin position="22"/>
        <end position="110"/>
    </location>
</feature>
<sequence>MSLEPLLEMQGISKTFNGLRVLKNVGLKVYPGEIHALMGENGAGKSTLMKILSGAYQADPGGTIRIAGQPVATFDPATAKALGIAVIYQELSLCPNLSVAENIYLGRELRRGWTIDRQGMLAGCVEV</sequence>
<dbReference type="Gene3D" id="3.40.50.300">
    <property type="entry name" value="P-loop containing nucleotide triphosphate hydrolases"/>
    <property type="match status" value="1"/>
</dbReference>
<keyword evidence="5" id="KW-1278">Translocase</keyword>
<reference evidence="8 9" key="1">
    <citation type="submission" date="2022-02" db="EMBL/GenBank/DDBJ databases">
        <title>Comparative genomics of the first Antarctic Pseudomonas spp. capable of biotransforming 2,4,6-Trinitrotoluene.</title>
        <authorList>
            <person name="Cabrera M.A."/>
            <person name="Marquez S.L."/>
            <person name="Perez-Donoso J.M."/>
        </authorList>
    </citation>
    <scope>NUCLEOTIDE SEQUENCE [LARGE SCALE GENOMIC DNA]</scope>
    <source>
        <strain evidence="8 9">TNT11</strain>
    </source>
</reference>
<evidence type="ECO:0000256" key="4">
    <source>
        <dbReference type="ARBA" id="ARBA00022840"/>
    </source>
</evidence>
<dbReference type="InterPro" id="IPR050107">
    <property type="entry name" value="ABC_carbohydrate_import_ATPase"/>
</dbReference>
<keyword evidence="9" id="KW-1185">Reference proteome</keyword>
<feature type="non-terminal residue" evidence="8">
    <location>
        <position position="127"/>
    </location>
</feature>
<dbReference type="Pfam" id="PF00005">
    <property type="entry name" value="ABC_tran"/>
    <property type="match status" value="1"/>
</dbReference>
<evidence type="ECO:0000256" key="6">
    <source>
        <dbReference type="ARBA" id="ARBA00023136"/>
    </source>
</evidence>
<dbReference type="PANTHER" id="PTHR43790:SF3">
    <property type="entry name" value="D-ALLOSE IMPORT ATP-BINDING PROTEIN ALSA-RELATED"/>
    <property type="match status" value="1"/>
</dbReference>
<dbReference type="Proteomes" id="UP001317085">
    <property type="component" value="Unassembled WGS sequence"/>
</dbReference>
<dbReference type="EMBL" id="JAKNRV010000329">
    <property type="protein sequence ID" value="MCK1787306.1"/>
    <property type="molecule type" value="Genomic_DNA"/>
</dbReference>
<keyword evidence="4 8" id="KW-0067">ATP-binding</keyword>
<dbReference type="PANTHER" id="PTHR43790">
    <property type="entry name" value="CARBOHYDRATE TRANSPORT ATP-BINDING PROTEIN MG119-RELATED"/>
    <property type="match status" value="1"/>
</dbReference>
<evidence type="ECO:0000259" key="7">
    <source>
        <dbReference type="Pfam" id="PF00005"/>
    </source>
</evidence>
<comment type="caution">
    <text evidence="8">The sequence shown here is derived from an EMBL/GenBank/DDBJ whole genome shotgun (WGS) entry which is preliminary data.</text>
</comment>
<evidence type="ECO:0000256" key="1">
    <source>
        <dbReference type="ARBA" id="ARBA00022448"/>
    </source>
</evidence>
<dbReference type="SUPFAM" id="SSF52540">
    <property type="entry name" value="P-loop containing nucleoside triphosphate hydrolases"/>
    <property type="match status" value="1"/>
</dbReference>
<dbReference type="InterPro" id="IPR027417">
    <property type="entry name" value="P-loop_NTPase"/>
</dbReference>
<dbReference type="InterPro" id="IPR003439">
    <property type="entry name" value="ABC_transporter-like_ATP-bd"/>
</dbReference>